<sequence>MAPATGFEPTISGLTSRRFKPLSYAGALVGLEGVEPPIPTGLSRGAVPIRYRPLVVLEGVEPSSPEGARVLKPLRLPFRHKTLVHSPGFEPGLRLKN</sequence>
<protein>
    <submittedName>
        <fullName evidence="1">Uncharacterized protein</fullName>
    </submittedName>
</protein>
<comment type="caution">
    <text evidence="1">The sequence shown here is derived from an EMBL/GenBank/DDBJ whole genome shotgun (WGS) entry which is preliminary data.</text>
</comment>
<dbReference type="AlphaFoldDB" id="A0A0F9AQ35"/>
<name>A0A0F9AQ35_9ZZZZ</name>
<accession>A0A0F9AQ35</accession>
<reference evidence="1" key="1">
    <citation type="journal article" date="2015" name="Nature">
        <title>Complex archaea that bridge the gap between prokaryotes and eukaryotes.</title>
        <authorList>
            <person name="Spang A."/>
            <person name="Saw J.H."/>
            <person name="Jorgensen S.L."/>
            <person name="Zaremba-Niedzwiedzka K."/>
            <person name="Martijn J."/>
            <person name="Lind A.E."/>
            <person name="van Eijk R."/>
            <person name="Schleper C."/>
            <person name="Guy L."/>
            <person name="Ettema T.J."/>
        </authorList>
    </citation>
    <scope>NUCLEOTIDE SEQUENCE</scope>
</reference>
<organism evidence="1">
    <name type="scientific">marine sediment metagenome</name>
    <dbReference type="NCBI Taxonomy" id="412755"/>
    <lineage>
        <taxon>unclassified sequences</taxon>
        <taxon>metagenomes</taxon>
        <taxon>ecological metagenomes</taxon>
    </lineage>
</organism>
<dbReference type="EMBL" id="LAZR01056370">
    <property type="protein sequence ID" value="KKK74331.1"/>
    <property type="molecule type" value="Genomic_DNA"/>
</dbReference>
<proteinExistence type="predicted"/>
<gene>
    <name evidence="1" type="ORF">LCGC14_2884840</name>
</gene>
<evidence type="ECO:0000313" key="1">
    <source>
        <dbReference type="EMBL" id="KKK74331.1"/>
    </source>
</evidence>